<feature type="binding site" evidence="11">
    <location>
        <position position="482"/>
    </location>
    <ligand>
        <name>Zn(2+)</name>
        <dbReference type="ChEBI" id="CHEBI:29105"/>
        <label>1</label>
    </ligand>
</feature>
<dbReference type="InterPro" id="IPR014001">
    <property type="entry name" value="Helicase_ATP-bd"/>
</dbReference>
<dbReference type="Pfam" id="PF18319">
    <property type="entry name" value="Zn_ribbon_PriA"/>
    <property type="match status" value="1"/>
</dbReference>
<keyword evidence="8 11" id="KW-0067">ATP-binding</keyword>
<dbReference type="Pfam" id="PF00271">
    <property type="entry name" value="Helicase_C"/>
    <property type="match status" value="1"/>
</dbReference>
<accession>A0ABT1G9P8</accession>
<gene>
    <name evidence="11" type="primary">priA</name>
    <name evidence="13" type="ORF">J2T60_002051</name>
</gene>
<evidence type="ECO:0000313" key="13">
    <source>
        <dbReference type="EMBL" id="MCP1728051.1"/>
    </source>
</evidence>
<evidence type="ECO:0000256" key="5">
    <source>
        <dbReference type="ARBA" id="ARBA00022801"/>
    </source>
</evidence>
<dbReference type="GO" id="GO:0016787">
    <property type="term" value="F:hydrolase activity"/>
    <property type="evidence" value="ECO:0007669"/>
    <property type="project" value="UniProtKB-KW"/>
</dbReference>
<keyword evidence="7 11" id="KW-0862">Zinc</keyword>
<evidence type="ECO:0000256" key="10">
    <source>
        <dbReference type="ARBA" id="ARBA00023235"/>
    </source>
</evidence>
<dbReference type="NCBIfam" id="NF004065">
    <property type="entry name" value="PRK05580.1-1"/>
    <property type="match status" value="1"/>
</dbReference>
<dbReference type="Proteomes" id="UP001523550">
    <property type="component" value="Unassembled WGS sequence"/>
</dbReference>
<dbReference type="PANTHER" id="PTHR30580">
    <property type="entry name" value="PRIMOSOMAL PROTEIN N"/>
    <property type="match status" value="1"/>
</dbReference>
<keyword evidence="10 11" id="KW-0413">Isomerase</keyword>
<evidence type="ECO:0000256" key="9">
    <source>
        <dbReference type="ARBA" id="ARBA00023125"/>
    </source>
</evidence>
<comment type="similarity">
    <text evidence="11">Belongs to the helicase family. PriA subfamily.</text>
</comment>
<organism evidence="13 14">
    <name type="scientific">Natronospira proteinivora</name>
    <dbReference type="NCBI Taxonomy" id="1807133"/>
    <lineage>
        <taxon>Bacteria</taxon>
        <taxon>Pseudomonadati</taxon>
        <taxon>Pseudomonadota</taxon>
        <taxon>Gammaproteobacteria</taxon>
        <taxon>Natronospirales</taxon>
        <taxon>Natronospiraceae</taxon>
        <taxon>Natronospira</taxon>
    </lineage>
</organism>
<feature type="binding site" evidence="11">
    <location>
        <position position="448"/>
    </location>
    <ligand>
        <name>Zn(2+)</name>
        <dbReference type="ChEBI" id="CHEBI:29105"/>
        <label>2</label>
    </ligand>
</feature>
<feature type="domain" description="Helicase ATP-binding" evidence="12">
    <location>
        <begin position="224"/>
        <end position="380"/>
    </location>
</feature>
<dbReference type="InterPro" id="IPR011545">
    <property type="entry name" value="DEAD/DEAH_box_helicase_dom"/>
</dbReference>
<dbReference type="Pfam" id="PF00270">
    <property type="entry name" value="DEAD"/>
    <property type="match status" value="1"/>
</dbReference>
<sequence length="734" mass="81490">MKPTVWRVAIPSPLRRLFDYLPPDGDYPEQPVGCRVQVPFGSRKVVGLVVSVGEADPDLPLKRLRPVESCLDSEPLVPESMMRLGEWGTRYYHHPPGEVFEHLLPLALRREGQAQRRQEDWWLLSEAGRQTHPDELGRAPRQQAVLARLQQAGGALPAQEMSDLGQGWQSVARRMADNGLLFKESRDPAVPLNRGEEPEMVLNPEQAAALSRIESDMDGFACHLLEGVTGSGKTEVYLALIRRILAEDKQALVLVPEIALTPQLTLRFRRALPARIGLYHSGMNDRERRDTWLMARAGELDVIIGTRSAVFLPLPRPGLMILDEEHDPAFKQQDGFRYSARDLAVVRARQQAMPIVLGSATPALETLRNARDGRYGHAQLSQRAGDARPPALKVIDIRGQELEAGLSGRLLQRLDERLKAGEQALLFLNRRGYAPVLVCNQCGWTADCLRCDARMTYHRRRGSLDCHHCGASRRLPRACPECASEKLGVAGQGTEQLEQVLARRYPHISQVRIDRDTTRRQGALDAKLAAARDGEAQLLIGTQMLAKGHDFPNLTLVGLVDADQGLMSADFRGPERMAQLVTQVAGRAGRGKKAGEVLIQTRAPEHPLLETLIRGGYPAFADAALRERSEAGFPPYSHLALLRAEAHEKTAVQAFLEEAMGLGQATADERVLLMGPVPAPMERRAGRYRAQIMIQADERTPLHQLLTPLAPALENLKSARRVRWSLDVDPIDLF</sequence>
<dbReference type="InterPro" id="IPR040498">
    <property type="entry name" value="PriA_CRR"/>
</dbReference>
<reference evidence="13 14" key="1">
    <citation type="submission" date="2022-03" db="EMBL/GenBank/DDBJ databases">
        <title>Genomic Encyclopedia of Type Strains, Phase III (KMG-III): the genomes of soil and plant-associated and newly described type strains.</title>
        <authorList>
            <person name="Whitman W."/>
        </authorList>
    </citation>
    <scope>NUCLEOTIDE SEQUENCE [LARGE SCALE GENOMIC DNA]</scope>
    <source>
        <strain evidence="13 14">BSker1</strain>
    </source>
</reference>
<dbReference type="SMART" id="SM00490">
    <property type="entry name" value="HELICc"/>
    <property type="match status" value="1"/>
</dbReference>
<comment type="function">
    <text evidence="11">Initiates the restart of stalled replication forks, which reloads the replicative helicase on sites other than the origin of replication. Recognizes and binds to abandoned replication forks and remodels them to uncover a helicase loading site. Promotes assembly of the primosome at these replication forks.</text>
</comment>
<keyword evidence="3 11" id="KW-0479">Metal-binding</keyword>
<comment type="catalytic activity">
    <reaction evidence="11">
        <text>ATP + H2O = ADP + phosphate + H(+)</text>
        <dbReference type="Rhea" id="RHEA:13065"/>
        <dbReference type="ChEBI" id="CHEBI:15377"/>
        <dbReference type="ChEBI" id="CHEBI:15378"/>
        <dbReference type="ChEBI" id="CHEBI:30616"/>
        <dbReference type="ChEBI" id="CHEBI:43474"/>
        <dbReference type="ChEBI" id="CHEBI:456216"/>
        <dbReference type="EC" id="5.6.2.4"/>
    </reaction>
</comment>
<dbReference type="NCBIfam" id="NF004067">
    <property type="entry name" value="PRK05580.1-4"/>
    <property type="match status" value="1"/>
</dbReference>
<keyword evidence="14" id="KW-1185">Reference proteome</keyword>
<feature type="binding site" evidence="11">
    <location>
        <position position="451"/>
    </location>
    <ligand>
        <name>Zn(2+)</name>
        <dbReference type="ChEBI" id="CHEBI:29105"/>
        <label>2</label>
    </ligand>
</feature>
<feature type="binding site" evidence="11">
    <location>
        <position position="479"/>
    </location>
    <ligand>
        <name>Zn(2+)</name>
        <dbReference type="ChEBI" id="CHEBI:29105"/>
        <label>1</label>
    </ligand>
</feature>
<comment type="catalytic activity">
    <reaction evidence="11">
        <text>Couples ATP hydrolysis with the unwinding of duplex DNA by translocating in the 3'-5' direction.</text>
        <dbReference type="EC" id="5.6.2.4"/>
    </reaction>
</comment>
<protein>
    <recommendedName>
        <fullName evidence="11">Replication restart protein PriA</fullName>
    </recommendedName>
    <alternativeName>
        <fullName evidence="11">ATP-dependent DNA helicase PriA</fullName>
        <ecNumber evidence="11">5.6.2.4</ecNumber>
    </alternativeName>
    <alternativeName>
        <fullName evidence="11">DNA 3'-5' helicase PriA</fullName>
    </alternativeName>
</protein>
<feature type="binding site" evidence="11">
    <location>
        <position position="469"/>
    </location>
    <ligand>
        <name>Zn(2+)</name>
        <dbReference type="ChEBI" id="CHEBI:29105"/>
        <label>2</label>
    </ligand>
</feature>
<keyword evidence="6 11" id="KW-0347">Helicase</keyword>
<proteinExistence type="inferred from homology"/>
<dbReference type="InterPro" id="IPR001650">
    <property type="entry name" value="Helicase_C-like"/>
</dbReference>
<keyword evidence="4 11" id="KW-0547">Nucleotide-binding</keyword>
<comment type="subunit">
    <text evidence="11">Component of the replication restart primosome.</text>
</comment>
<dbReference type="NCBIfam" id="TIGR00595">
    <property type="entry name" value="priA"/>
    <property type="match status" value="1"/>
</dbReference>
<dbReference type="InterPro" id="IPR027417">
    <property type="entry name" value="P-loop_NTPase"/>
</dbReference>
<dbReference type="InterPro" id="IPR041236">
    <property type="entry name" value="PriA_C"/>
</dbReference>
<evidence type="ECO:0000313" key="14">
    <source>
        <dbReference type="Proteomes" id="UP001523550"/>
    </source>
</evidence>
<dbReference type="Gene3D" id="3.40.1440.60">
    <property type="entry name" value="PriA, 3(prime) DNA-binding domain"/>
    <property type="match status" value="1"/>
</dbReference>
<evidence type="ECO:0000256" key="7">
    <source>
        <dbReference type="ARBA" id="ARBA00022833"/>
    </source>
</evidence>
<dbReference type="SUPFAM" id="SSF52540">
    <property type="entry name" value="P-loop containing nucleoside triphosphate hydrolases"/>
    <property type="match status" value="2"/>
</dbReference>
<dbReference type="EC" id="5.6.2.4" evidence="11"/>
<comment type="cofactor">
    <cofactor evidence="11">
        <name>Zn(2+)</name>
        <dbReference type="ChEBI" id="CHEBI:29105"/>
    </cofactor>
    <text evidence="11">Binds 2 zinc ions per subunit.</text>
</comment>
<name>A0ABT1G9P8_9GAMM</name>
<evidence type="ECO:0000256" key="1">
    <source>
        <dbReference type="ARBA" id="ARBA00022515"/>
    </source>
</evidence>
<dbReference type="CDD" id="cd17929">
    <property type="entry name" value="DEXHc_priA"/>
    <property type="match status" value="1"/>
</dbReference>
<feature type="binding site" evidence="11">
    <location>
        <position position="439"/>
    </location>
    <ligand>
        <name>Zn(2+)</name>
        <dbReference type="ChEBI" id="CHEBI:29105"/>
        <label>1</label>
    </ligand>
</feature>
<dbReference type="Pfam" id="PF17764">
    <property type="entry name" value="PriA_3primeBD"/>
    <property type="match status" value="1"/>
</dbReference>
<keyword evidence="5 11" id="KW-0378">Hydrolase</keyword>
<evidence type="ECO:0000259" key="12">
    <source>
        <dbReference type="PROSITE" id="PS51192"/>
    </source>
</evidence>
<dbReference type="RefSeq" id="WP_253449469.1">
    <property type="nucleotide sequence ID" value="NZ_JALJYF010000002.1"/>
</dbReference>
<dbReference type="PROSITE" id="PS51192">
    <property type="entry name" value="HELICASE_ATP_BIND_1"/>
    <property type="match status" value="1"/>
</dbReference>
<dbReference type="SMART" id="SM00487">
    <property type="entry name" value="DEXDc"/>
    <property type="match status" value="1"/>
</dbReference>
<evidence type="ECO:0000256" key="11">
    <source>
        <dbReference type="HAMAP-Rule" id="MF_00983"/>
    </source>
</evidence>
<dbReference type="Gene3D" id="3.40.50.300">
    <property type="entry name" value="P-loop containing nucleotide triphosphate hydrolases"/>
    <property type="match status" value="2"/>
</dbReference>
<dbReference type="CDD" id="cd18804">
    <property type="entry name" value="SF2_C_priA"/>
    <property type="match status" value="1"/>
</dbReference>
<evidence type="ECO:0000256" key="3">
    <source>
        <dbReference type="ARBA" id="ARBA00022723"/>
    </source>
</evidence>
<dbReference type="InterPro" id="IPR042115">
    <property type="entry name" value="PriA_3primeBD_sf"/>
</dbReference>
<feature type="binding site" evidence="11">
    <location>
        <position position="442"/>
    </location>
    <ligand>
        <name>Zn(2+)</name>
        <dbReference type="ChEBI" id="CHEBI:29105"/>
        <label>1</label>
    </ligand>
</feature>
<dbReference type="HAMAP" id="MF_00983">
    <property type="entry name" value="PriA"/>
    <property type="match status" value="1"/>
</dbReference>
<keyword evidence="1 11" id="KW-0639">Primosome</keyword>
<keyword evidence="2 11" id="KW-0235">DNA replication</keyword>
<keyword evidence="9 11" id="KW-0238">DNA-binding</keyword>
<evidence type="ECO:0000256" key="6">
    <source>
        <dbReference type="ARBA" id="ARBA00022806"/>
    </source>
</evidence>
<dbReference type="InterPro" id="IPR041222">
    <property type="entry name" value="PriA_3primeBD"/>
</dbReference>
<evidence type="ECO:0000256" key="4">
    <source>
        <dbReference type="ARBA" id="ARBA00022741"/>
    </source>
</evidence>
<evidence type="ECO:0000256" key="8">
    <source>
        <dbReference type="ARBA" id="ARBA00022840"/>
    </source>
</evidence>
<dbReference type="InterPro" id="IPR005259">
    <property type="entry name" value="PriA"/>
</dbReference>
<feature type="binding site" evidence="11">
    <location>
        <position position="466"/>
    </location>
    <ligand>
        <name>Zn(2+)</name>
        <dbReference type="ChEBI" id="CHEBI:29105"/>
        <label>2</label>
    </ligand>
</feature>
<dbReference type="Pfam" id="PF18074">
    <property type="entry name" value="PriA_C"/>
    <property type="match status" value="1"/>
</dbReference>
<dbReference type="PANTHER" id="PTHR30580:SF0">
    <property type="entry name" value="PRIMOSOMAL PROTEIN N"/>
    <property type="match status" value="1"/>
</dbReference>
<evidence type="ECO:0000256" key="2">
    <source>
        <dbReference type="ARBA" id="ARBA00022705"/>
    </source>
</evidence>
<dbReference type="EMBL" id="JALJYF010000002">
    <property type="protein sequence ID" value="MCP1728051.1"/>
    <property type="molecule type" value="Genomic_DNA"/>
</dbReference>
<comment type="caution">
    <text evidence="13">The sequence shown here is derived from an EMBL/GenBank/DDBJ whole genome shotgun (WGS) entry which is preliminary data.</text>
</comment>